<dbReference type="SUPFAM" id="SSF53300">
    <property type="entry name" value="vWA-like"/>
    <property type="match status" value="1"/>
</dbReference>
<evidence type="ECO:0000313" key="2">
    <source>
        <dbReference type="EMBL" id="CAL6031082.1"/>
    </source>
</evidence>
<dbReference type="Proteomes" id="UP001642409">
    <property type="component" value="Unassembled WGS sequence"/>
</dbReference>
<proteinExistence type="predicted"/>
<keyword evidence="3" id="KW-1185">Reference proteome</keyword>
<reference evidence="2 3" key="2">
    <citation type="submission" date="2024-07" db="EMBL/GenBank/DDBJ databases">
        <authorList>
            <person name="Akdeniz Z."/>
        </authorList>
    </citation>
    <scope>NUCLEOTIDE SEQUENCE [LARGE SCALE GENOMIC DNA]</scope>
</reference>
<protein>
    <submittedName>
        <fullName evidence="1">Uncharacterized protein</fullName>
    </submittedName>
</protein>
<gene>
    <name evidence="1" type="ORF">HINF_LOCUS3160</name>
    <name evidence="2" type="ORF">HINF_LOCUS33830</name>
</gene>
<organism evidence="1">
    <name type="scientific">Hexamita inflata</name>
    <dbReference type="NCBI Taxonomy" id="28002"/>
    <lineage>
        <taxon>Eukaryota</taxon>
        <taxon>Metamonada</taxon>
        <taxon>Diplomonadida</taxon>
        <taxon>Hexamitidae</taxon>
        <taxon>Hexamitinae</taxon>
        <taxon>Hexamita</taxon>
    </lineage>
</organism>
<evidence type="ECO:0000313" key="1">
    <source>
        <dbReference type="EMBL" id="CAI9915515.1"/>
    </source>
</evidence>
<dbReference type="InterPro" id="IPR036465">
    <property type="entry name" value="vWFA_dom_sf"/>
</dbReference>
<dbReference type="AlphaFoldDB" id="A0AA86N9Y3"/>
<name>A0AA86N9Y3_9EUKA</name>
<evidence type="ECO:0000313" key="3">
    <source>
        <dbReference type="Proteomes" id="UP001642409"/>
    </source>
</evidence>
<accession>A0AA86N9Y3</accession>
<dbReference type="EMBL" id="CATOUU010000075">
    <property type="protein sequence ID" value="CAI9915515.1"/>
    <property type="molecule type" value="Genomic_DNA"/>
</dbReference>
<dbReference type="EMBL" id="CAXDID020000119">
    <property type="protein sequence ID" value="CAL6031082.1"/>
    <property type="molecule type" value="Genomic_DNA"/>
</dbReference>
<comment type="caution">
    <text evidence="1">The sequence shown here is derived from an EMBL/GenBank/DDBJ whole genome shotgun (WGS) entry which is preliminary data.</text>
</comment>
<sequence length="825" mass="93118">MTVLFAHDFSGSTSGATEYHTVARQLLESLPNETKFVLWDDKFEFVDRAKIINVINSHQGRGGTYPTQIVKACEQINFSGELIILTDGDVSNVDEADQLIQQLGMNFTKVTVHIVNRNPNISVCAPFIRQCPHEIMLHKNAEVQKLAQVTDEDRKVIDIMQTVITEDHFNQIYDTLHAVIQAATIGTNGDPTLRDKVILMRERIVKNKAKVVPKSLNEFESKILEKNIDEAVNIMKDMYKEYYGDDDITSFEGKMSRLINMCSGRLRNQFDLGVIASQRAATAQNVDAAGAEILTEEQANNQNLKQLLMCPITLGEASDLVLLIKAPVTPLLGLLDKYQVEECINNPLNAFKFPDFIKAIADHLDVYISLEAYKESFNADMPLTNSPITGSALCGALAFGENNEYAKVTDYTLAVLLAGGKLMGNINLWFAVIYFIIRGNPKLQKSLLPEEDSVIETKSVYTIEVIQNVHSHAERLGEMLPLFQKHMTWRLLNRKTFASLSGLSQFVVTKMHIAPAIWHILHSCLLNPSTQADSLRLHISHVDRFLDLLNLVNYSVDTRVLKHSLRLKAMLQLLGATKEQSNGCSSYETLGLYVKALSQKAEVINHDNIRDEIKEKEYPVHLVLLDGAASEEQISEVLKKLPYAARSLSVKEITGLFAMVNPQKSASDIKLDYNWVAPELVPVQAQWTVSTYTTEEQLRISTLRVPICAKTARPFAIVNNDAWQVTAEKCFGPLDGVIHTTRWFGQFIAKYKFYPTKEEFLVYLWNRVVKYGSKQKQALPTSVMNTLSTDLDDHKELMDTITAEEFAQRWNDSLSLEKRQQIERE</sequence>
<reference evidence="1" key="1">
    <citation type="submission" date="2023-06" db="EMBL/GenBank/DDBJ databases">
        <authorList>
            <person name="Kurt Z."/>
        </authorList>
    </citation>
    <scope>NUCLEOTIDE SEQUENCE</scope>
</reference>